<dbReference type="Pfam" id="PF00239">
    <property type="entry name" value="Resolvase"/>
    <property type="match status" value="1"/>
</dbReference>
<comment type="caution">
    <text evidence="4">The sequence shown here is derived from an EMBL/GenBank/DDBJ whole genome shotgun (WGS) entry which is preliminary data.</text>
</comment>
<dbReference type="RefSeq" id="WP_382394068.1">
    <property type="nucleotide sequence ID" value="NZ_JBHUNA010000023.1"/>
</dbReference>
<keyword evidence="5" id="KW-1185">Reference proteome</keyword>
<dbReference type="CDD" id="cd00338">
    <property type="entry name" value="Ser_Recombinase"/>
    <property type="match status" value="1"/>
</dbReference>
<proteinExistence type="inferred from homology"/>
<dbReference type="SMART" id="SM00857">
    <property type="entry name" value="Resolvase"/>
    <property type="match status" value="1"/>
</dbReference>
<organism evidence="4 5">
    <name type="scientific">Lentibacillus juripiscarius</name>
    <dbReference type="NCBI Taxonomy" id="257446"/>
    <lineage>
        <taxon>Bacteria</taxon>
        <taxon>Bacillati</taxon>
        <taxon>Bacillota</taxon>
        <taxon>Bacilli</taxon>
        <taxon>Bacillales</taxon>
        <taxon>Bacillaceae</taxon>
        <taxon>Lentibacillus</taxon>
    </lineage>
</organism>
<dbReference type="Proteomes" id="UP001597502">
    <property type="component" value="Unassembled WGS sequence"/>
</dbReference>
<feature type="domain" description="Resolvase/invertase-type recombinase catalytic" evidence="3">
    <location>
        <begin position="2"/>
        <end position="147"/>
    </location>
</feature>
<dbReference type="InterPro" id="IPR050639">
    <property type="entry name" value="SSR_resolvase"/>
</dbReference>
<accession>A0ABW5V883</accession>
<dbReference type="SUPFAM" id="SSF53041">
    <property type="entry name" value="Resolvase-like"/>
    <property type="match status" value="1"/>
</dbReference>
<name>A0ABW5V883_9BACI</name>
<evidence type="ECO:0000256" key="2">
    <source>
        <dbReference type="SAM" id="MobiDB-lite"/>
    </source>
</evidence>
<protein>
    <submittedName>
        <fullName evidence="4">Recombinase family protein</fullName>
    </submittedName>
</protein>
<dbReference type="InterPro" id="IPR036162">
    <property type="entry name" value="Resolvase-like_N_sf"/>
</dbReference>
<sequence>MKAIIYCRVSTDKSAQETSLNRQKEELIQLAGRYDFEISDHIEEQASGYEIDRDGVFKMLDYFASGRADSLLIQDETRLGRGNTKIALFHQLQKMGVSIYTALHDGELELSESDSMVLQIVGIVEEYQRKIHNAKIRRGMKKAVDSGFDPSQNLTNRDKAPGKDRKQFPIEEVVRLRKNNMTFEEIAQTLKGLGHPVSKATVHRRYQEYQKT</sequence>
<feature type="region of interest" description="Disordered" evidence="2">
    <location>
        <begin position="142"/>
        <end position="166"/>
    </location>
</feature>
<evidence type="ECO:0000256" key="1">
    <source>
        <dbReference type="ARBA" id="ARBA00009913"/>
    </source>
</evidence>
<dbReference type="PROSITE" id="PS51736">
    <property type="entry name" value="RECOMBINASES_3"/>
    <property type="match status" value="1"/>
</dbReference>
<dbReference type="Gene3D" id="3.40.50.1390">
    <property type="entry name" value="Resolvase, N-terminal catalytic domain"/>
    <property type="match status" value="1"/>
</dbReference>
<reference evidence="5" key="1">
    <citation type="journal article" date="2019" name="Int. J. Syst. Evol. Microbiol.">
        <title>The Global Catalogue of Microorganisms (GCM) 10K type strain sequencing project: providing services to taxonomists for standard genome sequencing and annotation.</title>
        <authorList>
            <consortium name="The Broad Institute Genomics Platform"/>
            <consortium name="The Broad Institute Genome Sequencing Center for Infectious Disease"/>
            <person name="Wu L."/>
            <person name="Ma J."/>
        </authorList>
    </citation>
    <scope>NUCLEOTIDE SEQUENCE [LARGE SCALE GENOMIC DNA]</scope>
    <source>
        <strain evidence="5">TISTR 1535</strain>
    </source>
</reference>
<evidence type="ECO:0000259" key="3">
    <source>
        <dbReference type="PROSITE" id="PS51736"/>
    </source>
</evidence>
<evidence type="ECO:0000313" key="5">
    <source>
        <dbReference type="Proteomes" id="UP001597502"/>
    </source>
</evidence>
<gene>
    <name evidence="4" type="ORF">ACFSUO_11050</name>
</gene>
<feature type="compositionally biased region" description="Basic and acidic residues" evidence="2">
    <location>
        <begin position="156"/>
        <end position="166"/>
    </location>
</feature>
<evidence type="ECO:0000313" key="4">
    <source>
        <dbReference type="EMBL" id="MFD2761503.1"/>
    </source>
</evidence>
<dbReference type="InterPro" id="IPR006119">
    <property type="entry name" value="Resolv_N"/>
</dbReference>
<dbReference type="PANTHER" id="PTHR30461:SF26">
    <property type="entry name" value="RESOLVASE HOMOLOG YNEB"/>
    <property type="match status" value="1"/>
</dbReference>
<comment type="similarity">
    <text evidence="1">Belongs to the site-specific recombinase resolvase family.</text>
</comment>
<dbReference type="EMBL" id="JBHUNA010000023">
    <property type="protein sequence ID" value="MFD2761503.1"/>
    <property type="molecule type" value="Genomic_DNA"/>
</dbReference>
<dbReference type="PANTHER" id="PTHR30461">
    <property type="entry name" value="DNA-INVERTASE FROM LAMBDOID PROPHAGE"/>
    <property type="match status" value="1"/>
</dbReference>